<gene>
    <name evidence="1" type="ORF">L195_g059901</name>
</gene>
<feature type="non-terminal residue" evidence="1">
    <location>
        <position position="1"/>
    </location>
</feature>
<dbReference type="EMBL" id="ASHM01133911">
    <property type="protein sequence ID" value="PNX59869.1"/>
    <property type="molecule type" value="Genomic_DNA"/>
</dbReference>
<evidence type="ECO:0000313" key="2">
    <source>
        <dbReference type="Proteomes" id="UP000236291"/>
    </source>
</evidence>
<accession>A0A2K3K0P2</accession>
<reference evidence="1 2" key="2">
    <citation type="journal article" date="2017" name="Front. Plant Sci.">
        <title>Gene Classification and Mining of Molecular Markers Useful in Red Clover (Trifolium pratense) Breeding.</title>
        <authorList>
            <person name="Istvanek J."/>
            <person name="Dluhosova J."/>
            <person name="Dluhos P."/>
            <person name="Patkova L."/>
            <person name="Nedelnik J."/>
            <person name="Repkova J."/>
        </authorList>
    </citation>
    <scope>NUCLEOTIDE SEQUENCE [LARGE SCALE GENOMIC DNA]</scope>
    <source>
        <strain evidence="2">cv. Tatra</strain>
        <tissue evidence="1">Young leaves</tissue>
    </source>
</reference>
<dbReference type="Proteomes" id="UP000236291">
    <property type="component" value="Unassembled WGS sequence"/>
</dbReference>
<dbReference type="AlphaFoldDB" id="A0A2K3K0P2"/>
<comment type="caution">
    <text evidence="1">The sequence shown here is derived from an EMBL/GenBank/DDBJ whole genome shotgun (WGS) entry which is preliminary data.</text>
</comment>
<protein>
    <submittedName>
        <fullName evidence="1">Uncharacterized protein</fullName>
    </submittedName>
</protein>
<sequence>APQTAGVVTSRRTGACVVRMDYADRRTTHHNFYIATP</sequence>
<evidence type="ECO:0000313" key="1">
    <source>
        <dbReference type="EMBL" id="PNX59869.1"/>
    </source>
</evidence>
<proteinExistence type="predicted"/>
<reference evidence="1 2" key="1">
    <citation type="journal article" date="2014" name="Am. J. Bot.">
        <title>Genome assembly and annotation for red clover (Trifolium pratense; Fabaceae).</title>
        <authorList>
            <person name="Istvanek J."/>
            <person name="Jaros M."/>
            <person name="Krenek A."/>
            <person name="Repkova J."/>
        </authorList>
    </citation>
    <scope>NUCLEOTIDE SEQUENCE [LARGE SCALE GENOMIC DNA]</scope>
    <source>
        <strain evidence="2">cv. Tatra</strain>
        <tissue evidence="1">Young leaves</tissue>
    </source>
</reference>
<name>A0A2K3K0P2_TRIPR</name>
<organism evidence="1 2">
    <name type="scientific">Trifolium pratense</name>
    <name type="common">Red clover</name>
    <dbReference type="NCBI Taxonomy" id="57577"/>
    <lineage>
        <taxon>Eukaryota</taxon>
        <taxon>Viridiplantae</taxon>
        <taxon>Streptophyta</taxon>
        <taxon>Embryophyta</taxon>
        <taxon>Tracheophyta</taxon>
        <taxon>Spermatophyta</taxon>
        <taxon>Magnoliopsida</taxon>
        <taxon>eudicotyledons</taxon>
        <taxon>Gunneridae</taxon>
        <taxon>Pentapetalae</taxon>
        <taxon>rosids</taxon>
        <taxon>fabids</taxon>
        <taxon>Fabales</taxon>
        <taxon>Fabaceae</taxon>
        <taxon>Papilionoideae</taxon>
        <taxon>50 kb inversion clade</taxon>
        <taxon>NPAAA clade</taxon>
        <taxon>Hologalegina</taxon>
        <taxon>IRL clade</taxon>
        <taxon>Trifolieae</taxon>
        <taxon>Trifolium</taxon>
    </lineage>
</organism>